<keyword evidence="1" id="KW-1133">Transmembrane helix</keyword>
<proteinExistence type="predicted"/>
<organism evidence="2">
    <name type="scientific">invertebrate metagenome</name>
    <dbReference type="NCBI Taxonomy" id="1711999"/>
    <lineage>
        <taxon>unclassified sequences</taxon>
        <taxon>metagenomes</taxon>
        <taxon>organismal metagenomes</taxon>
    </lineage>
</organism>
<evidence type="ECO:0000256" key="1">
    <source>
        <dbReference type="SAM" id="Phobius"/>
    </source>
</evidence>
<gene>
    <name evidence="2" type="ORF">CI610_02323</name>
</gene>
<dbReference type="InterPro" id="IPR007313">
    <property type="entry name" value="FxsA"/>
</dbReference>
<reference evidence="2" key="1">
    <citation type="journal article" date="2017" name="Appl. Environ. Microbiol.">
        <title>Molecular characterization of an Endozoicomonas-like organism causing infection in king scallop Pecten maximus L.</title>
        <authorList>
            <person name="Cano I."/>
            <person name="van Aerle R."/>
            <person name="Ross S."/>
            <person name="Verner-Jeffreys D.W."/>
            <person name="Paley R.K."/>
            <person name="Rimmer G."/>
            <person name="Ryder D."/>
            <person name="Hooper P."/>
            <person name="Stone D."/>
            <person name="Feist S.W."/>
        </authorList>
    </citation>
    <scope>NUCLEOTIDE SEQUENCE</scope>
</reference>
<protein>
    <recommendedName>
        <fullName evidence="3">Phage T7 F exclusion suppressor FxsA</fullName>
    </recommendedName>
</protein>
<comment type="caution">
    <text evidence="2">The sequence shown here is derived from an EMBL/GenBank/DDBJ whole genome shotgun (WGS) entry which is preliminary data.</text>
</comment>
<dbReference type="GO" id="GO:0016020">
    <property type="term" value="C:membrane"/>
    <property type="evidence" value="ECO:0007669"/>
    <property type="project" value="InterPro"/>
</dbReference>
<dbReference type="PANTHER" id="PTHR35335:SF1">
    <property type="entry name" value="UPF0716 PROTEIN FXSA"/>
    <property type="match status" value="1"/>
</dbReference>
<keyword evidence="1" id="KW-0812">Transmembrane</keyword>
<name>A0A2H9T698_9ZZZZ</name>
<feature type="transmembrane region" description="Helical" evidence="1">
    <location>
        <begin position="65"/>
        <end position="83"/>
    </location>
</feature>
<feature type="transmembrane region" description="Helical" evidence="1">
    <location>
        <begin position="12"/>
        <end position="45"/>
    </location>
</feature>
<dbReference type="Pfam" id="PF04186">
    <property type="entry name" value="FxsA"/>
    <property type="match status" value="1"/>
</dbReference>
<dbReference type="PANTHER" id="PTHR35335">
    <property type="entry name" value="UPF0716 PROTEIN FXSA"/>
    <property type="match status" value="1"/>
</dbReference>
<accession>A0A2H9T698</accession>
<evidence type="ECO:0000313" key="2">
    <source>
        <dbReference type="EMBL" id="PJE78729.1"/>
    </source>
</evidence>
<dbReference type="AlphaFoldDB" id="A0A2H9T698"/>
<sequence>MGLPFWLLVFPFIELFVLIKVGSAIGAFNTIALIILGSVVGLGIIRRQGFRTMLNARAQMNQGMLPGTEMLSGFLIAMGGFLIMLPGFITDIMGLVLLVSPVQQWVIRRMLASGRWQAQHHVYEGEFYREDKEDVYSLSINHTTHSDRNDDNKQH</sequence>
<evidence type="ECO:0008006" key="3">
    <source>
        <dbReference type="Google" id="ProtNLM"/>
    </source>
</evidence>
<dbReference type="NCBIfam" id="NF008528">
    <property type="entry name" value="PRK11463.1-2"/>
    <property type="match status" value="1"/>
</dbReference>
<dbReference type="EMBL" id="NSIT01000135">
    <property type="protein sequence ID" value="PJE78729.1"/>
    <property type="molecule type" value="Genomic_DNA"/>
</dbReference>
<keyword evidence="1" id="KW-0472">Membrane</keyword>